<protein>
    <recommendedName>
        <fullName evidence="1">HTH LytTR-type domain-containing protein</fullName>
    </recommendedName>
</protein>
<accession>A0ABQ2BZN6</accession>
<dbReference type="Gene3D" id="2.40.50.1020">
    <property type="entry name" value="LytTr DNA-binding domain"/>
    <property type="match status" value="1"/>
</dbReference>
<dbReference type="EMBL" id="BMDQ01000002">
    <property type="protein sequence ID" value="GGI57579.1"/>
    <property type="molecule type" value="Genomic_DNA"/>
</dbReference>
<dbReference type="Pfam" id="PF04397">
    <property type="entry name" value="LytTR"/>
    <property type="match status" value="1"/>
</dbReference>
<feature type="domain" description="HTH LytTR-type" evidence="1">
    <location>
        <begin position="1"/>
        <end position="63"/>
    </location>
</feature>
<proteinExistence type="predicted"/>
<gene>
    <name evidence="2" type="ORF">GCM10011444_18880</name>
</gene>
<sequence>MKNFELLLDSNTFFRINRSEIININFVKKYRSYIKNRLEIEFNIEINKLYTSNSRSLDFKNWLDR</sequence>
<name>A0ABQ2BZN6_9FLAO</name>
<dbReference type="RefSeq" id="WP_188374489.1">
    <property type="nucleotide sequence ID" value="NZ_BMDQ01000002.1"/>
</dbReference>
<evidence type="ECO:0000313" key="3">
    <source>
        <dbReference type="Proteomes" id="UP000624701"/>
    </source>
</evidence>
<evidence type="ECO:0000313" key="2">
    <source>
        <dbReference type="EMBL" id="GGI57579.1"/>
    </source>
</evidence>
<dbReference type="InterPro" id="IPR007492">
    <property type="entry name" value="LytTR_DNA-bd_dom"/>
</dbReference>
<evidence type="ECO:0000259" key="1">
    <source>
        <dbReference type="Pfam" id="PF04397"/>
    </source>
</evidence>
<organism evidence="2 3">
    <name type="scientific">Winogradskyella haliclonae</name>
    <dbReference type="NCBI Taxonomy" id="2048558"/>
    <lineage>
        <taxon>Bacteria</taxon>
        <taxon>Pseudomonadati</taxon>
        <taxon>Bacteroidota</taxon>
        <taxon>Flavobacteriia</taxon>
        <taxon>Flavobacteriales</taxon>
        <taxon>Flavobacteriaceae</taxon>
        <taxon>Winogradskyella</taxon>
    </lineage>
</organism>
<comment type="caution">
    <text evidence="2">The sequence shown here is derived from an EMBL/GenBank/DDBJ whole genome shotgun (WGS) entry which is preliminary data.</text>
</comment>
<dbReference type="Proteomes" id="UP000624701">
    <property type="component" value="Unassembled WGS sequence"/>
</dbReference>
<reference evidence="3" key="1">
    <citation type="journal article" date="2019" name="Int. J. Syst. Evol. Microbiol.">
        <title>The Global Catalogue of Microorganisms (GCM) 10K type strain sequencing project: providing services to taxonomists for standard genome sequencing and annotation.</title>
        <authorList>
            <consortium name="The Broad Institute Genomics Platform"/>
            <consortium name="The Broad Institute Genome Sequencing Center for Infectious Disease"/>
            <person name="Wu L."/>
            <person name="Ma J."/>
        </authorList>
    </citation>
    <scope>NUCLEOTIDE SEQUENCE [LARGE SCALE GENOMIC DNA]</scope>
    <source>
        <strain evidence="3">CCM 8681</strain>
    </source>
</reference>
<keyword evidence="3" id="KW-1185">Reference proteome</keyword>